<evidence type="ECO:0000313" key="5">
    <source>
        <dbReference type="Proteomes" id="UP001258994"/>
    </source>
</evidence>
<dbReference type="InterPro" id="IPR003869">
    <property type="entry name" value="Polysac_CapD-like"/>
</dbReference>
<dbReference type="EMBL" id="CP134145">
    <property type="protein sequence ID" value="WNC71203.1"/>
    <property type="molecule type" value="Genomic_DNA"/>
</dbReference>
<feature type="transmembrane region" description="Helical" evidence="2">
    <location>
        <begin position="14"/>
        <end position="35"/>
    </location>
</feature>
<reference evidence="5" key="1">
    <citation type="submission" date="2023-09" db="EMBL/GenBank/DDBJ databases">
        <authorList>
            <person name="Li S."/>
            <person name="Li X."/>
            <person name="Zhang C."/>
            <person name="Zhao Z."/>
        </authorList>
    </citation>
    <scope>NUCLEOTIDE SEQUENCE [LARGE SCALE GENOMIC DNA]</scope>
    <source>
        <strain evidence="5">SQ149</strain>
    </source>
</reference>
<evidence type="ECO:0000256" key="2">
    <source>
        <dbReference type="SAM" id="Phobius"/>
    </source>
</evidence>
<proteinExistence type="inferred from homology"/>
<dbReference type="CDD" id="cd05237">
    <property type="entry name" value="UDP_invert_4-6DH_SDR_e"/>
    <property type="match status" value="1"/>
</dbReference>
<gene>
    <name evidence="4" type="ORF">RGQ13_13865</name>
</gene>
<dbReference type="InterPro" id="IPR029063">
    <property type="entry name" value="SAM-dependent_MTases_sf"/>
</dbReference>
<dbReference type="PANTHER" id="PTHR43318">
    <property type="entry name" value="UDP-N-ACETYLGLUCOSAMINE 4,6-DEHYDRATASE"/>
    <property type="match status" value="1"/>
</dbReference>
<evidence type="ECO:0000259" key="3">
    <source>
        <dbReference type="Pfam" id="PF02719"/>
    </source>
</evidence>
<feature type="domain" description="Polysaccharide biosynthesis protein CapD-like" evidence="3">
    <location>
        <begin position="280"/>
        <end position="573"/>
    </location>
</feature>
<accession>A0ABY9TSB0</accession>
<keyword evidence="2" id="KW-1133">Transmembrane helix</keyword>
<dbReference type="SUPFAM" id="SSF51735">
    <property type="entry name" value="NAD(P)-binding Rossmann-fold domains"/>
    <property type="match status" value="1"/>
</dbReference>
<name>A0ABY9TSB0_9GAMM</name>
<evidence type="ECO:0000313" key="4">
    <source>
        <dbReference type="EMBL" id="WNC71203.1"/>
    </source>
</evidence>
<dbReference type="RefSeq" id="WP_348390338.1">
    <property type="nucleotide sequence ID" value="NZ_CP134145.1"/>
</dbReference>
<dbReference type="Pfam" id="PF02719">
    <property type="entry name" value="Polysacc_synt_2"/>
    <property type="match status" value="1"/>
</dbReference>
<dbReference type="Pfam" id="PF13727">
    <property type="entry name" value="CoA_binding_3"/>
    <property type="match status" value="1"/>
</dbReference>
<evidence type="ECO:0000256" key="1">
    <source>
        <dbReference type="ARBA" id="ARBA00007430"/>
    </source>
</evidence>
<dbReference type="Gene3D" id="3.40.50.720">
    <property type="entry name" value="NAD(P)-binding Rossmann-like Domain"/>
    <property type="match status" value="2"/>
</dbReference>
<keyword evidence="2" id="KW-0472">Membrane</keyword>
<keyword evidence="5" id="KW-1185">Reference proteome</keyword>
<feature type="transmembrane region" description="Helical" evidence="2">
    <location>
        <begin position="79"/>
        <end position="101"/>
    </location>
</feature>
<dbReference type="InterPro" id="IPR036291">
    <property type="entry name" value="NAD(P)-bd_dom_sf"/>
</dbReference>
<organism evidence="4 5">
    <name type="scientific">Thalassotalea psychrophila</name>
    <dbReference type="NCBI Taxonomy" id="3065647"/>
    <lineage>
        <taxon>Bacteria</taxon>
        <taxon>Pseudomonadati</taxon>
        <taxon>Pseudomonadota</taxon>
        <taxon>Gammaproteobacteria</taxon>
        <taxon>Alteromonadales</taxon>
        <taxon>Colwelliaceae</taxon>
        <taxon>Thalassotalea</taxon>
    </lineage>
</organism>
<sequence length="628" mass="69850">MEVLLTLSRPYKRIISILIDAMFIICAFWLAYFLRLSSLVEFTNQEHWQTVLFLIPFSIYINIKLGLYRAVIRYLSFQALSAIAKAVFLSSVALVILSLVLDSFLPRSIPIIYATFLFVFSAGSRLTLRNWVNKVLQEKKSNILIYGAGSTGRQLIHALQSGKEYNPVAFIDDDKKLQGLTVNGLSVYKKQELKSLISNHNISHVLLAIPRASKKAKALVIDHLEPFSVEVLAVPNMADIVSGKAKIDDLIEVSIEDLLGRDAVPPNPELLKADIDQKVVMVTGAGGSIGSELCRQIILQNPNSIVLFDNSEFNLYQIQQELNNHIRKHHSNIIVHALIGTVQNKTRILQVISSLKVQTLYHAAAYKHVPLVENNVVEGVQNNIFGTLNTAQAAIEANVETFVLISTDKAVRPTNIMGTTKRMAELILQALAKQQHNTRFCMVRFGNVLGSSGSVVPLFKQQIKQGGPITLTHKDINRYFMTIPEAAQLVIQAGAMGMGGDVFLLDMGEPVKIYDLAKNMVQLTGLQVKDEQSPDGDIEILITGLRPGEKLYEELLINKQAQPTGHELIMTANEISLTWQELEPILQELTLACEEYDIEKLSNTLRNAPSGFKPTESSCDIVFLNNQQ</sequence>
<comment type="similarity">
    <text evidence="1">Belongs to the polysaccharide synthase family.</text>
</comment>
<keyword evidence="2" id="KW-0812">Transmembrane</keyword>
<dbReference type="Proteomes" id="UP001258994">
    <property type="component" value="Chromosome"/>
</dbReference>
<dbReference type="SUPFAM" id="SSF53335">
    <property type="entry name" value="S-adenosyl-L-methionine-dependent methyltransferases"/>
    <property type="match status" value="1"/>
</dbReference>
<dbReference type="InterPro" id="IPR051203">
    <property type="entry name" value="Polysaccharide_Synthase-Rel"/>
</dbReference>
<protein>
    <submittedName>
        <fullName evidence="4">Nucleoside-diphosphate sugar epimerase/dehydratase</fullName>
    </submittedName>
</protein>
<feature type="transmembrane region" description="Helical" evidence="2">
    <location>
        <begin position="47"/>
        <end position="67"/>
    </location>
</feature>
<dbReference type="PANTHER" id="PTHR43318:SF1">
    <property type="entry name" value="POLYSACCHARIDE BIOSYNTHESIS PROTEIN EPSC-RELATED"/>
    <property type="match status" value="1"/>
</dbReference>